<evidence type="ECO:0000313" key="5">
    <source>
        <dbReference type="Proteomes" id="UP000447873"/>
    </source>
</evidence>
<dbReference type="Gene3D" id="3.10.590.10">
    <property type="entry name" value="ph1033 like domains"/>
    <property type="match status" value="1"/>
</dbReference>
<comment type="caution">
    <text evidence="4">The sequence shown here is derived from an EMBL/GenBank/DDBJ whole genome shotgun (WGS) entry which is preliminary data.</text>
</comment>
<dbReference type="GO" id="GO:0005524">
    <property type="term" value="F:ATP binding"/>
    <property type="evidence" value="ECO:0007669"/>
    <property type="project" value="InterPro"/>
</dbReference>
<organism evidence="4 6">
    <name type="scientific">Venturia inaequalis</name>
    <name type="common">Apple scab fungus</name>
    <dbReference type="NCBI Taxonomy" id="5025"/>
    <lineage>
        <taxon>Eukaryota</taxon>
        <taxon>Fungi</taxon>
        <taxon>Dikarya</taxon>
        <taxon>Ascomycota</taxon>
        <taxon>Pezizomycotina</taxon>
        <taxon>Dothideomycetes</taxon>
        <taxon>Pleosporomycetidae</taxon>
        <taxon>Venturiales</taxon>
        <taxon>Venturiaceae</taxon>
        <taxon>Venturia</taxon>
    </lineage>
</organism>
<sequence>MKTTSRQSVAETSDLVSALELITQFVPGGVKHKRVIPQPKPKPKSSKKRKRIDEDMSQGGEDGRSQVEGESSISSRSVLGLAGEKHQFVSLIEEEPATQFTDLTAPEETVLIEIEEIWDIEPSSIIGQGAFGTVRFERRRPLMANHTQNSQGSVRAVKEIRKLNSPDYMKELRAIARFTQPKYEQYFVQSYGWFQNEESVFITMEYWRLGDLAHFRQRIGPFLPETAGLVVRQVLEGIRYMHEINFAHRDLKPGNILVVTTSPWTVKIADFGISKQCIEGAQFQTQLGTPEYMAPEQKGHFRSIEGVHAYSLSVDIWAIGVITMELILTHPFLYNSDQEDYTRGIRPLDFRNETGAVISEACRDFVTSLLTPDPTHRPNAEVAISHPWFAEVAMWLDQHESPFAHDEVIPSQRQDDVTPSPRPLMMVKSPLDWTHTDPDWIPRPDGQNYQGRFTLEWVCLNKLSFDGIKNVPAHLGKGRRAIAVMDGQEICAEAGYEFLRAYSEEHRRVPCRLDE</sequence>
<protein>
    <recommendedName>
        <fullName evidence="2">Protein kinase domain-containing protein</fullName>
    </recommendedName>
</protein>
<evidence type="ECO:0000259" key="2">
    <source>
        <dbReference type="PROSITE" id="PS50011"/>
    </source>
</evidence>
<feature type="domain" description="Protein kinase" evidence="2">
    <location>
        <begin position="120"/>
        <end position="389"/>
    </location>
</feature>
<dbReference type="InterPro" id="IPR011009">
    <property type="entry name" value="Kinase-like_dom_sf"/>
</dbReference>
<proteinExistence type="predicted"/>
<dbReference type="InterPro" id="IPR008271">
    <property type="entry name" value="Ser/Thr_kinase_AS"/>
</dbReference>
<dbReference type="SMART" id="SM00220">
    <property type="entry name" value="S_TKc"/>
    <property type="match status" value="1"/>
</dbReference>
<dbReference type="EMBL" id="WNWS01000777">
    <property type="protein sequence ID" value="KAE9963804.1"/>
    <property type="molecule type" value="Genomic_DNA"/>
</dbReference>
<evidence type="ECO:0000313" key="6">
    <source>
        <dbReference type="Proteomes" id="UP000490939"/>
    </source>
</evidence>
<dbReference type="PROSITE" id="PS50011">
    <property type="entry name" value="PROTEIN_KINASE_DOM"/>
    <property type="match status" value="1"/>
</dbReference>
<dbReference type="Gene3D" id="1.10.510.10">
    <property type="entry name" value="Transferase(Phosphotransferase) domain 1"/>
    <property type="match status" value="1"/>
</dbReference>
<evidence type="ECO:0000313" key="4">
    <source>
        <dbReference type="EMBL" id="KAE9969235.1"/>
    </source>
</evidence>
<feature type="region of interest" description="Disordered" evidence="1">
    <location>
        <begin position="30"/>
        <end position="76"/>
    </location>
</feature>
<feature type="compositionally biased region" description="Basic residues" evidence="1">
    <location>
        <begin position="30"/>
        <end position="50"/>
    </location>
</feature>
<dbReference type="Proteomes" id="UP000447873">
    <property type="component" value="Unassembled WGS sequence"/>
</dbReference>
<dbReference type="Pfam" id="PF00069">
    <property type="entry name" value="Pkinase"/>
    <property type="match status" value="1"/>
</dbReference>
<evidence type="ECO:0000313" key="3">
    <source>
        <dbReference type="EMBL" id="KAE9963804.1"/>
    </source>
</evidence>
<keyword evidence="6" id="KW-1185">Reference proteome</keyword>
<dbReference type="Proteomes" id="UP000490939">
    <property type="component" value="Unassembled WGS sequence"/>
</dbReference>
<dbReference type="PANTHER" id="PTHR24347">
    <property type="entry name" value="SERINE/THREONINE-PROTEIN KINASE"/>
    <property type="match status" value="1"/>
</dbReference>
<dbReference type="EMBL" id="WNWR01000786">
    <property type="protein sequence ID" value="KAE9969235.1"/>
    <property type="molecule type" value="Genomic_DNA"/>
</dbReference>
<dbReference type="PROSITE" id="PS00108">
    <property type="entry name" value="PROTEIN_KINASE_ST"/>
    <property type="match status" value="1"/>
</dbReference>
<gene>
    <name evidence="4" type="ORF">EG327_010713</name>
    <name evidence="3" type="ORF">EG328_011034</name>
</gene>
<name>A0A8H3YQ31_VENIN</name>
<accession>A0A8H3YQ31</accession>
<dbReference type="InterPro" id="IPR000719">
    <property type="entry name" value="Prot_kinase_dom"/>
</dbReference>
<dbReference type="AlphaFoldDB" id="A0A8H3YQ31"/>
<reference evidence="4 6" key="1">
    <citation type="submission" date="2019-07" db="EMBL/GenBank/DDBJ databases">
        <title>Venturia inaequalis Genome Resource.</title>
        <authorList>
            <person name="Lichtner F.J."/>
        </authorList>
    </citation>
    <scope>NUCLEOTIDE SEQUENCE [LARGE SCALE GENOMIC DNA]</scope>
    <source>
        <strain evidence="3 5">120213</strain>
        <strain evidence="4 6">DMI_063113</strain>
    </source>
</reference>
<evidence type="ECO:0000256" key="1">
    <source>
        <dbReference type="SAM" id="MobiDB-lite"/>
    </source>
</evidence>
<dbReference type="GO" id="GO:0004672">
    <property type="term" value="F:protein kinase activity"/>
    <property type="evidence" value="ECO:0007669"/>
    <property type="project" value="InterPro"/>
</dbReference>
<dbReference type="SUPFAM" id="SSF56112">
    <property type="entry name" value="Protein kinase-like (PK-like)"/>
    <property type="match status" value="1"/>
</dbReference>